<dbReference type="Gene3D" id="3.40.190.10">
    <property type="entry name" value="Periplasmic binding protein-like II"/>
    <property type="match status" value="2"/>
</dbReference>
<accession>A0A2T6B756</accession>
<dbReference type="InterPro" id="IPR000835">
    <property type="entry name" value="HTH_MarR-typ"/>
</dbReference>
<dbReference type="InterPro" id="IPR036388">
    <property type="entry name" value="WH-like_DNA-bd_sf"/>
</dbReference>
<feature type="domain" description="HTH lysR-type" evidence="5">
    <location>
        <begin position="35"/>
        <end position="92"/>
    </location>
</feature>
<dbReference type="InterPro" id="IPR005119">
    <property type="entry name" value="LysR_subst-bd"/>
</dbReference>
<dbReference type="PROSITE" id="PS50931">
    <property type="entry name" value="HTH_LYSR"/>
    <property type="match status" value="1"/>
</dbReference>
<evidence type="ECO:0000256" key="3">
    <source>
        <dbReference type="ARBA" id="ARBA00023125"/>
    </source>
</evidence>
<dbReference type="SMART" id="SM00347">
    <property type="entry name" value="HTH_MARR"/>
    <property type="match status" value="1"/>
</dbReference>
<proteinExistence type="inferred from homology"/>
<keyword evidence="4" id="KW-0804">Transcription</keyword>
<dbReference type="Gene3D" id="1.10.10.10">
    <property type="entry name" value="Winged helix-like DNA-binding domain superfamily/Winged helix DNA-binding domain"/>
    <property type="match status" value="1"/>
</dbReference>
<dbReference type="CDD" id="cd05466">
    <property type="entry name" value="PBP2_LTTR_substrate"/>
    <property type="match status" value="1"/>
</dbReference>
<name>A0A2T6B756_9RHOB</name>
<dbReference type="InterPro" id="IPR036390">
    <property type="entry name" value="WH_DNA-bd_sf"/>
</dbReference>
<comment type="caution">
    <text evidence="6">The sequence shown here is derived from an EMBL/GenBank/DDBJ whole genome shotgun (WGS) entry which is preliminary data.</text>
</comment>
<evidence type="ECO:0000256" key="2">
    <source>
        <dbReference type="ARBA" id="ARBA00023015"/>
    </source>
</evidence>
<protein>
    <submittedName>
        <fullName evidence="6">LysR family transcriptional regulator</fullName>
    </submittedName>
</protein>
<keyword evidence="7" id="KW-1185">Reference proteome</keyword>
<dbReference type="SUPFAM" id="SSF46785">
    <property type="entry name" value="Winged helix' DNA-binding domain"/>
    <property type="match status" value="1"/>
</dbReference>
<dbReference type="AlphaFoldDB" id="A0A2T6B756"/>
<dbReference type="Pfam" id="PF03466">
    <property type="entry name" value="LysR_substrate"/>
    <property type="match status" value="1"/>
</dbReference>
<dbReference type="GO" id="GO:0003700">
    <property type="term" value="F:DNA-binding transcription factor activity"/>
    <property type="evidence" value="ECO:0007669"/>
    <property type="project" value="InterPro"/>
</dbReference>
<evidence type="ECO:0000256" key="1">
    <source>
        <dbReference type="ARBA" id="ARBA00009437"/>
    </source>
</evidence>
<dbReference type="Proteomes" id="UP000244224">
    <property type="component" value="Unassembled WGS sequence"/>
</dbReference>
<evidence type="ECO:0000313" key="7">
    <source>
        <dbReference type="Proteomes" id="UP000244224"/>
    </source>
</evidence>
<keyword evidence="3" id="KW-0238">DNA-binding</keyword>
<comment type="similarity">
    <text evidence="1">Belongs to the LysR transcriptional regulatory family.</text>
</comment>
<evidence type="ECO:0000256" key="4">
    <source>
        <dbReference type="ARBA" id="ARBA00023163"/>
    </source>
</evidence>
<dbReference type="Pfam" id="PF00126">
    <property type="entry name" value="HTH_1"/>
    <property type="match status" value="1"/>
</dbReference>
<dbReference type="PRINTS" id="PR00039">
    <property type="entry name" value="HTHLYSR"/>
</dbReference>
<dbReference type="EMBL" id="QBKP01000003">
    <property type="protein sequence ID" value="PTX51883.1"/>
    <property type="molecule type" value="Genomic_DNA"/>
</dbReference>
<evidence type="ECO:0000313" key="6">
    <source>
        <dbReference type="EMBL" id="PTX51883.1"/>
    </source>
</evidence>
<reference evidence="6 7" key="1">
    <citation type="submission" date="2018-04" db="EMBL/GenBank/DDBJ databases">
        <title>Genomic Encyclopedia of Archaeal and Bacterial Type Strains, Phase II (KMG-II): from individual species to whole genera.</title>
        <authorList>
            <person name="Goeker M."/>
        </authorList>
    </citation>
    <scope>NUCLEOTIDE SEQUENCE [LARGE SCALE GENOMIC DNA]</scope>
    <source>
        <strain evidence="6 7">DSM 21823</strain>
    </source>
</reference>
<keyword evidence="2" id="KW-0805">Transcription regulation</keyword>
<dbReference type="PANTHER" id="PTHR30126">
    <property type="entry name" value="HTH-TYPE TRANSCRIPTIONAL REGULATOR"/>
    <property type="match status" value="1"/>
</dbReference>
<evidence type="ECO:0000259" key="5">
    <source>
        <dbReference type="PROSITE" id="PS50931"/>
    </source>
</evidence>
<dbReference type="PANTHER" id="PTHR30126:SF98">
    <property type="entry name" value="HTH-TYPE TRANSCRIPTIONAL ACTIVATOR BAUR"/>
    <property type="match status" value="1"/>
</dbReference>
<sequence length="340" mass="36812">MAHGAAFSKWIVLICIIDTVNDMRLSPAEKLARDLDWNLLRVFLALAEAGSVTRAGERLGLKQPSVSQALKRLEERTGHRLIDRSAGSFTLTPEGMALLAEAQAVRAAILRGAEAMAEASGAVAGEVTLALASHVVSPLLDAALRRFHAAHPKATLSIDILPSREALTRLAEGQASLAICLMTDPRSDLQTEVFYREFFGLFCGPPHPLYARSGLTLEDLAGHTAVSFQTDRMGDALAAVTELRQRAGLSGPVGQSTHLEEVRRMILAGLGIGPLPLHVVEEDLRAGRLWRLPPQDDPPAIDVYLARNPRARRNRAEAAFLAILDTLLAETPPEQRIYGP</sequence>
<dbReference type="SUPFAM" id="SSF53850">
    <property type="entry name" value="Periplasmic binding protein-like II"/>
    <property type="match status" value="1"/>
</dbReference>
<dbReference type="InterPro" id="IPR000847">
    <property type="entry name" value="LysR_HTH_N"/>
</dbReference>
<gene>
    <name evidence="6" type="ORF">C8N34_103389</name>
</gene>
<organism evidence="6 7">
    <name type="scientific">Gemmobacter caeni</name>
    <dbReference type="NCBI Taxonomy" id="589035"/>
    <lineage>
        <taxon>Bacteria</taxon>
        <taxon>Pseudomonadati</taxon>
        <taxon>Pseudomonadota</taxon>
        <taxon>Alphaproteobacteria</taxon>
        <taxon>Rhodobacterales</taxon>
        <taxon>Paracoccaceae</taxon>
        <taxon>Gemmobacter</taxon>
    </lineage>
</organism>
<dbReference type="FunFam" id="1.10.10.10:FF:000001">
    <property type="entry name" value="LysR family transcriptional regulator"/>
    <property type="match status" value="1"/>
</dbReference>
<dbReference type="GO" id="GO:0000976">
    <property type="term" value="F:transcription cis-regulatory region binding"/>
    <property type="evidence" value="ECO:0007669"/>
    <property type="project" value="TreeGrafter"/>
</dbReference>